<reference evidence="11" key="1">
    <citation type="journal article" date="2014" name="PLoS ONE">
        <title>Transcriptome-Based Identification of ABC Transporters in the Western Tarnished Plant Bug Lygus hesperus.</title>
        <authorList>
            <person name="Hull J.J."/>
            <person name="Chaney K."/>
            <person name="Geib S.M."/>
            <person name="Fabrick J.A."/>
            <person name="Brent C.S."/>
            <person name="Walsh D."/>
            <person name="Lavine L.C."/>
        </authorList>
    </citation>
    <scope>NUCLEOTIDE SEQUENCE</scope>
</reference>
<evidence type="ECO:0000313" key="11">
    <source>
        <dbReference type="EMBL" id="JAG11521.1"/>
    </source>
</evidence>
<dbReference type="GO" id="GO:0008320">
    <property type="term" value="F:protein transmembrane transporter activity"/>
    <property type="evidence" value="ECO:0007669"/>
    <property type="project" value="TreeGrafter"/>
</dbReference>
<dbReference type="SUPFAM" id="SSF47157">
    <property type="entry name" value="Mitochondrial import receptor subunit Tom20"/>
    <property type="match status" value="1"/>
</dbReference>
<dbReference type="InterPro" id="IPR002056">
    <property type="entry name" value="MAS20"/>
</dbReference>
<evidence type="ECO:0000256" key="9">
    <source>
        <dbReference type="ARBA" id="ARBA00023136"/>
    </source>
</evidence>
<dbReference type="InterPro" id="IPR023392">
    <property type="entry name" value="Tom20_dom_sf"/>
</dbReference>
<keyword evidence="9 10" id="KW-0472">Membrane</keyword>
<dbReference type="InterPro" id="IPR022422">
    <property type="entry name" value="MAS20_rcpt_metazoan"/>
</dbReference>
<reference evidence="11" key="2">
    <citation type="submission" date="2014-07" db="EMBL/GenBank/DDBJ databases">
        <authorList>
            <person name="Hull J."/>
        </authorList>
    </citation>
    <scope>NUCLEOTIDE SEQUENCE</scope>
</reference>
<dbReference type="PANTHER" id="PTHR12430">
    <property type="entry name" value="MITOCHONDRIAL IMPORT RECEPTOR SUBUNIT TOM20"/>
    <property type="match status" value="1"/>
</dbReference>
<accession>A0A0A9WVS3</accession>
<proteinExistence type="inferred from homology"/>
<dbReference type="Gene3D" id="1.20.960.10">
    <property type="entry name" value="Mitochondrial outer membrane translocase complex, subunit Tom20 domain"/>
    <property type="match status" value="1"/>
</dbReference>
<evidence type="ECO:0000256" key="6">
    <source>
        <dbReference type="ARBA" id="ARBA00022927"/>
    </source>
</evidence>
<dbReference type="GO" id="GO:0030150">
    <property type="term" value="P:protein import into mitochondrial matrix"/>
    <property type="evidence" value="ECO:0007669"/>
    <property type="project" value="TreeGrafter"/>
</dbReference>
<dbReference type="GO" id="GO:0006886">
    <property type="term" value="P:intracellular protein transport"/>
    <property type="evidence" value="ECO:0007669"/>
    <property type="project" value="InterPro"/>
</dbReference>
<keyword evidence="7 10" id="KW-1133">Transmembrane helix</keyword>
<evidence type="ECO:0000256" key="3">
    <source>
        <dbReference type="ARBA" id="ARBA00022448"/>
    </source>
</evidence>
<comment type="similarity">
    <text evidence="2">Belongs to the Tom20 family.</text>
</comment>
<evidence type="ECO:0000256" key="10">
    <source>
        <dbReference type="SAM" id="Phobius"/>
    </source>
</evidence>
<gene>
    <name evidence="11" type="ORF">CM83_11747</name>
</gene>
<dbReference type="PRINTS" id="PR01989">
    <property type="entry name" value="EUOM20RECPTR"/>
</dbReference>
<feature type="non-terminal residue" evidence="11">
    <location>
        <position position="1"/>
    </location>
</feature>
<name>A0A0A9WVS3_LYGHE</name>
<dbReference type="AlphaFoldDB" id="A0A0A9WVS3"/>
<dbReference type="GO" id="GO:0016031">
    <property type="term" value="P:tRNA import into mitochondrion"/>
    <property type="evidence" value="ECO:0007669"/>
    <property type="project" value="TreeGrafter"/>
</dbReference>
<sequence>KTHIDHFVGMKIDLMSSHFEGMATKVKNNTTFATSLVFGAVFVMYCFYFDHKRRTDPNYRKRLKERRKARKQCAQRDDVQFPDLRDYDAVLMFLLQEVKKGEDALGRGDDSRGVEHLANAVAVCGQPYKFLMVLQETLTPDIFNRLLDRLPALSQKISDNPTGGLYAE</sequence>
<dbReference type="GO" id="GO:0030943">
    <property type="term" value="F:mitochondrion targeting sequence binding"/>
    <property type="evidence" value="ECO:0007669"/>
    <property type="project" value="TreeGrafter"/>
</dbReference>
<feature type="transmembrane region" description="Helical" evidence="10">
    <location>
        <begin position="32"/>
        <end position="50"/>
    </location>
</feature>
<protein>
    <submittedName>
        <fullName evidence="11">Uncharacterized protein</fullName>
    </submittedName>
</protein>
<evidence type="ECO:0000256" key="5">
    <source>
        <dbReference type="ARBA" id="ARBA00022787"/>
    </source>
</evidence>
<evidence type="ECO:0000256" key="7">
    <source>
        <dbReference type="ARBA" id="ARBA00022989"/>
    </source>
</evidence>
<keyword evidence="6" id="KW-0653">Protein transport</keyword>
<dbReference type="EMBL" id="GBHO01032083">
    <property type="protein sequence ID" value="JAG11521.1"/>
    <property type="molecule type" value="Transcribed_RNA"/>
</dbReference>
<keyword evidence="4 10" id="KW-0812">Transmembrane</keyword>
<organism evidence="11">
    <name type="scientific">Lygus hesperus</name>
    <name type="common">Western plant bug</name>
    <dbReference type="NCBI Taxonomy" id="30085"/>
    <lineage>
        <taxon>Eukaryota</taxon>
        <taxon>Metazoa</taxon>
        <taxon>Ecdysozoa</taxon>
        <taxon>Arthropoda</taxon>
        <taxon>Hexapoda</taxon>
        <taxon>Insecta</taxon>
        <taxon>Pterygota</taxon>
        <taxon>Neoptera</taxon>
        <taxon>Paraneoptera</taxon>
        <taxon>Hemiptera</taxon>
        <taxon>Heteroptera</taxon>
        <taxon>Panheteroptera</taxon>
        <taxon>Cimicomorpha</taxon>
        <taxon>Miridae</taxon>
        <taxon>Mirini</taxon>
        <taxon>Lygus</taxon>
    </lineage>
</organism>
<dbReference type="PRINTS" id="PR00351">
    <property type="entry name" value="OM20RECEPTOR"/>
</dbReference>
<dbReference type="GO" id="GO:0005742">
    <property type="term" value="C:mitochondrial outer membrane translocase complex"/>
    <property type="evidence" value="ECO:0007669"/>
    <property type="project" value="InterPro"/>
</dbReference>
<evidence type="ECO:0000256" key="2">
    <source>
        <dbReference type="ARBA" id="ARBA00005792"/>
    </source>
</evidence>
<keyword evidence="8" id="KW-0496">Mitochondrion</keyword>
<evidence type="ECO:0000256" key="8">
    <source>
        <dbReference type="ARBA" id="ARBA00023128"/>
    </source>
</evidence>
<dbReference type="PANTHER" id="PTHR12430:SF0">
    <property type="entry name" value="TRANSLOCASE OF OUTER MITOCHONDRIAL MEMBRANE 20"/>
    <property type="match status" value="1"/>
</dbReference>
<evidence type="ECO:0000256" key="4">
    <source>
        <dbReference type="ARBA" id="ARBA00022692"/>
    </source>
</evidence>
<evidence type="ECO:0000256" key="1">
    <source>
        <dbReference type="ARBA" id="ARBA00004572"/>
    </source>
</evidence>
<keyword evidence="3" id="KW-0813">Transport</keyword>
<keyword evidence="5" id="KW-1000">Mitochondrion outer membrane</keyword>
<dbReference type="GO" id="GO:0006605">
    <property type="term" value="P:protein targeting"/>
    <property type="evidence" value="ECO:0007669"/>
    <property type="project" value="InterPro"/>
</dbReference>
<dbReference type="Pfam" id="PF02064">
    <property type="entry name" value="MAS20"/>
    <property type="match status" value="1"/>
</dbReference>
<comment type="subcellular location">
    <subcellularLocation>
        <location evidence="1">Mitochondrion outer membrane</location>
        <topology evidence="1">Single-pass membrane protein</topology>
    </subcellularLocation>
</comment>